<keyword evidence="1" id="KW-0812">Transmembrane</keyword>
<keyword evidence="1" id="KW-0472">Membrane</keyword>
<gene>
    <name evidence="2" type="ORF">C5Y98_03280</name>
</gene>
<protein>
    <submittedName>
        <fullName evidence="2">Uncharacterized protein</fullName>
    </submittedName>
</protein>
<dbReference type="AlphaFoldDB" id="A0A2S8GBC0"/>
<dbReference type="OrthoDB" id="283167at2"/>
<name>A0A2S8GBC0_9BACT</name>
<feature type="transmembrane region" description="Helical" evidence="1">
    <location>
        <begin position="26"/>
        <end position="45"/>
    </location>
</feature>
<reference evidence="2 3" key="1">
    <citation type="submission" date="2018-02" db="EMBL/GenBank/DDBJ databases">
        <title>Comparative genomes isolates from brazilian mangrove.</title>
        <authorList>
            <person name="Araujo J.E."/>
            <person name="Taketani R.G."/>
            <person name="Silva M.C.P."/>
            <person name="Loureco M.V."/>
            <person name="Andreote F.D."/>
        </authorList>
    </citation>
    <scope>NUCLEOTIDE SEQUENCE [LARGE SCALE GENOMIC DNA]</scope>
    <source>
        <strain evidence="2 3">NAP PRIS-MGV</strain>
    </source>
</reference>
<evidence type="ECO:0000313" key="3">
    <source>
        <dbReference type="Proteomes" id="UP000239388"/>
    </source>
</evidence>
<comment type="caution">
    <text evidence="2">The sequence shown here is derived from an EMBL/GenBank/DDBJ whole genome shotgun (WGS) entry which is preliminary data.</text>
</comment>
<evidence type="ECO:0000256" key="1">
    <source>
        <dbReference type="SAM" id="Phobius"/>
    </source>
</evidence>
<evidence type="ECO:0000313" key="2">
    <source>
        <dbReference type="EMBL" id="PQO41756.1"/>
    </source>
</evidence>
<dbReference type="Proteomes" id="UP000239388">
    <property type="component" value="Unassembled WGS sequence"/>
</dbReference>
<keyword evidence="1" id="KW-1133">Transmembrane helix</keyword>
<organism evidence="2 3">
    <name type="scientific">Blastopirellula marina</name>
    <dbReference type="NCBI Taxonomy" id="124"/>
    <lineage>
        <taxon>Bacteria</taxon>
        <taxon>Pseudomonadati</taxon>
        <taxon>Planctomycetota</taxon>
        <taxon>Planctomycetia</taxon>
        <taxon>Pirellulales</taxon>
        <taxon>Pirellulaceae</taxon>
        <taxon>Blastopirellula</taxon>
    </lineage>
</organism>
<sequence>MAESSLSTNREDEAAPSSWGRLRFRFSIFSLMLLSVIVGLLASHWQTSQKLIEAKEEADQLRRTYHLLVPNDSSKIQVLLQETNLAGEWQWRIALPEGGEYEVACQVGDLPVDGSFPSSPNRVSLPAGEEYLVTVRLQRAGDKKWETTIVGTLAHEMGFAFRRSRSSPIPDQEVWWMQYERVKVPAAPRGELFKHLDRLGDRVFYFKSTGIFFAEQVSFPADQPIVLFDQRVLDYDERGNPIEAIDPSDGMMIWLQRHEKGAGNDQRSVPGVK</sequence>
<dbReference type="EMBL" id="PUIB01000005">
    <property type="protein sequence ID" value="PQO41756.1"/>
    <property type="molecule type" value="Genomic_DNA"/>
</dbReference>
<accession>A0A2S8GBC0</accession>
<dbReference type="RefSeq" id="WP_105351577.1">
    <property type="nucleotide sequence ID" value="NZ_PUIB01000005.1"/>
</dbReference>
<proteinExistence type="predicted"/>